<evidence type="ECO:0000313" key="2">
    <source>
        <dbReference type="EnsemblProtists" id="EOD32779"/>
    </source>
</evidence>
<dbReference type="EnsemblProtists" id="EOD32370">
    <property type="protein sequence ID" value="EOD32370"/>
    <property type="gene ID" value="EMIHUDRAFT_441966"/>
</dbReference>
<dbReference type="PaxDb" id="2903-EOD32370"/>
<dbReference type="GeneID" id="17277642"/>
<dbReference type="GeneID" id="17278051"/>
<feature type="region of interest" description="Disordered" evidence="1">
    <location>
        <begin position="267"/>
        <end position="308"/>
    </location>
</feature>
<feature type="compositionally biased region" description="Gly residues" evidence="1">
    <location>
        <begin position="26"/>
        <end position="51"/>
    </location>
</feature>
<organism evidence="2 3">
    <name type="scientific">Emiliania huxleyi (strain CCMP1516)</name>
    <dbReference type="NCBI Taxonomy" id="280463"/>
    <lineage>
        <taxon>Eukaryota</taxon>
        <taxon>Haptista</taxon>
        <taxon>Haptophyta</taxon>
        <taxon>Prymnesiophyceae</taxon>
        <taxon>Isochrysidales</taxon>
        <taxon>Noelaerhabdaceae</taxon>
        <taxon>Emiliania</taxon>
    </lineage>
</organism>
<dbReference type="KEGG" id="ehx:EMIHUDRAFT_441966"/>
<evidence type="ECO:0000313" key="3">
    <source>
        <dbReference type="Proteomes" id="UP000013827"/>
    </source>
</evidence>
<dbReference type="RefSeq" id="XP_005785208.1">
    <property type="nucleotide sequence ID" value="XM_005785151.1"/>
</dbReference>
<proteinExistence type="predicted"/>
<feature type="region of interest" description="Disordered" evidence="1">
    <location>
        <begin position="177"/>
        <end position="198"/>
    </location>
</feature>
<name>A0A0D3KAJ4_EMIH1</name>
<reference evidence="2" key="2">
    <citation type="submission" date="2024-10" db="UniProtKB">
        <authorList>
            <consortium name="EnsemblProtists"/>
        </authorList>
    </citation>
    <scope>IDENTIFICATION</scope>
</reference>
<sequence length="308" mass="32567">MLRRLGNVARTAGGNRTSRQRRRHSGGGSVRGSVGGSSSGGGGEGGEGGGSSSRAIVSAIAAAAHRRGLDLAVGLTLQDYNALVGPAMALPELSRSSTLAVLVGSTRDIWTPFLRALRQSPTRGHLAREEEHGGERREWCAQREGSAGLLCGGAHKEAAPTASVPTLAPVRQALSTRMSSGRRRSLLPRRCPAGSGSRCTLPMRPRRVGLLRCSASPTSLAQRTFTRGAASTCTQPSVHGTPTVRSWLWLPTAWRPRGRLPIRAAARRSQQLRRLSRPPLPRRSTPRRPTHARSSLAGTGRRGGCGSA</sequence>
<dbReference type="Proteomes" id="UP000013827">
    <property type="component" value="Unassembled WGS sequence"/>
</dbReference>
<evidence type="ECO:0000256" key="1">
    <source>
        <dbReference type="SAM" id="MobiDB-lite"/>
    </source>
</evidence>
<reference evidence="3" key="1">
    <citation type="journal article" date="2013" name="Nature">
        <title>Pan genome of the phytoplankton Emiliania underpins its global distribution.</title>
        <authorList>
            <person name="Read B.A."/>
            <person name="Kegel J."/>
            <person name="Klute M.J."/>
            <person name="Kuo A."/>
            <person name="Lefebvre S.C."/>
            <person name="Maumus F."/>
            <person name="Mayer C."/>
            <person name="Miller J."/>
            <person name="Monier A."/>
            <person name="Salamov A."/>
            <person name="Young J."/>
            <person name="Aguilar M."/>
            <person name="Claverie J.M."/>
            <person name="Frickenhaus S."/>
            <person name="Gonzalez K."/>
            <person name="Herman E.K."/>
            <person name="Lin Y.C."/>
            <person name="Napier J."/>
            <person name="Ogata H."/>
            <person name="Sarno A.F."/>
            <person name="Shmutz J."/>
            <person name="Schroeder D."/>
            <person name="de Vargas C."/>
            <person name="Verret F."/>
            <person name="von Dassow P."/>
            <person name="Valentin K."/>
            <person name="Van de Peer Y."/>
            <person name="Wheeler G."/>
            <person name="Dacks J.B."/>
            <person name="Delwiche C.F."/>
            <person name="Dyhrman S.T."/>
            <person name="Glockner G."/>
            <person name="John U."/>
            <person name="Richards T."/>
            <person name="Worden A.Z."/>
            <person name="Zhang X."/>
            <person name="Grigoriev I.V."/>
            <person name="Allen A.E."/>
            <person name="Bidle K."/>
            <person name="Borodovsky M."/>
            <person name="Bowler C."/>
            <person name="Brownlee C."/>
            <person name="Cock J.M."/>
            <person name="Elias M."/>
            <person name="Gladyshev V.N."/>
            <person name="Groth M."/>
            <person name="Guda C."/>
            <person name="Hadaegh A."/>
            <person name="Iglesias-Rodriguez M.D."/>
            <person name="Jenkins J."/>
            <person name="Jones B.M."/>
            <person name="Lawson T."/>
            <person name="Leese F."/>
            <person name="Lindquist E."/>
            <person name="Lobanov A."/>
            <person name="Lomsadze A."/>
            <person name="Malik S.B."/>
            <person name="Marsh M.E."/>
            <person name="Mackinder L."/>
            <person name="Mock T."/>
            <person name="Mueller-Roeber B."/>
            <person name="Pagarete A."/>
            <person name="Parker M."/>
            <person name="Probert I."/>
            <person name="Quesneville H."/>
            <person name="Raines C."/>
            <person name="Rensing S.A."/>
            <person name="Riano-Pachon D.M."/>
            <person name="Richier S."/>
            <person name="Rokitta S."/>
            <person name="Shiraiwa Y."/>
            <person name="Soanes D.M."/>
            <person name="van der Giezen M."/>
            <person name="Wahlund T.M."/>
            <person name="Williams B."/>
            <person name="Wilson W."/>
            <person name="Wolfe G."/>
            <person name="Wurch L.L."/>
        </authorList>
    </citation>
    <scope>NUCLEOTIDE SEQUENCE</scope>
</reference>
<dbReference type="AlphaFoldDB" id="A0A0D3KAJ4"/>
<dbReference type="HOGENOM" id="CLU_904433_0_0_1"/>
<accession>A0A0D3KAJ4</accession>
<dbReference type="KEGG" id="ehx:EMIHUDRAFT_441749"/>
<keyword evidence="3" id="KW-1185">Reference proteome</keyword>
<dbReference type="RefSeq" id="XP_005784799.1">
    <property type="nucleotide sequence ID" value="XM_005784742.1"/>
</dbReference>
<feature type="region of interest" description="Disordered" evidence="1">
    <location>
        <begin position="1"/>
        <end position="52"/>
    </location>
</feature>
<dbReference type="EnsemblProtists" id="EOD32779">
    <property type="protein sequence ID" value="EOD32779"/>
    <property type="gene ID" value="EMIHUDRAFT_441749"/>
</dbReference>
<protein>
    <submittedName>
        <fullName evidence="2">Uncharacterized protein</fullName>
    </submittedName>
</protein>